<name>A0A1E3X703_9BACT</name>
<dbReference type="AlphaFoldDB" id="A0A1E3X703"/>
<organism evidence="1 2">
    <name type="scientific">Candidatus Scalindua rubra</name>
    <dbReference type="NCBI Taxonomy" id="1872076"/>
    <lineage>
        <taxon>Bacteria</taxon>
        <taxon>Pseudomonadati</taxon>
        <taxon>Planctomycetota</taxon>
        <taxon>Candidatus Brocadiia</taxon>
        <taxon>Candidatus Brocadiales</taxon>
        <taxon>Candidatus Scalinduaceae</taxon>
        <taxon>Candidatus Scalindua</taxon>
    </lineage>
</organism>
<dbReference type="EMBL" id="MAYW01000118">
    <property type="protein sequence ID" value="ODS31430.1"/>
    <property type="molecule type" value="Genomic_DNA"/>
</dbReference>
<reference evidence="1 2" key="1">
    <citation type="submission" date="2016-07" db="EMBL/GenBank/DDBJ databases">
        <title>Draft genome of Scalindua rubra, obtained from a brine-seawater interface in the Red Sea, sheds light on salt adaptation in anammox bacteria.</title>
        <authorList>
            <person name="Speth D.R."/>
            <person name="Lagkouvardos I."/>
            <person name="Wang Y."/>
            <person name="Qian P.-Y."/>
            <person name="Dutilh B.E."/>
            <person name="Jetten M.S."/>
        </authorList>
    </citation>
    <scope>NUCLEOTIDE SEQUENCE [LARGE SCALE GENOMIC DNA]</scope>
    <source>
        <strain evidence="1">BSI-1</strain>
    </source>
</reference>
<sequence>MLCYKLATFLLNIIQMEGGAFPDCCNTPILVGNMECIDRVDICHSESAFGMTVSDTVTALQKKSKSHLKKVITRSREAHKG</sequence>
<protein>
    <submittedName>
        <fullName evidence="1">Uncharacterized protein</fullName>
    </submittedName>
</protein>
<proteinExistence type="predicted"/>
<comment type="caution">
    <text evidence="1">The sequence shown here is derived from an EMBL/GenBank/DDBJ whole genome shotgun (WGS) entry which is preliminary data.</text>
</comment>
<evidence type="ECO:0000313" key="2">
    <source>
        <dbReference type="Proteomes" id="UP000094056"/>
    </source>
</evidence>
<dbReference type="Proteomes" id="UP000094056">
    <property type="component" value="Unassembled WGS sequence"/>
</dbReference>
<gene>
    <name evidence="1" type="ORF">SCARUB_03444</name>
</gene>
<accession>A0A1E3X703</accession>
<evidence type="ECO:0000313" key="1">
    <source>
        <dbReference type="EMBL" id="ODS31430.1"/>
    </source>
</evidence>